<dbReference type="InterPro" id="IPR016181">
    <property type="entry name" value="Acyl_CoA_acyltransferase"/>
</dbReference>
<dbReference type="EMBL" id="SEOQ01000937">
    <property type="protein sequence ID" value="TFY55248.1"/>
    <property type="molecule type" value="Genomic_DNA"/>
</dbReference>
<dbReference type="PROSITE" id="PS51186">
    <property type="entry name" value="GNAT"/>
    <property type="match status" value="1"/>
</dbReference>
<dbReference type="Pfam" id="PF08445">
    <property type="entry name" value="FR47"/>
    <property type="match status" value="1"/>
</dbReference>
<accession>A0A4Y9XZZ1</accession>
<keyword evidence="3" id="KW-1185">Reference proteome</keyword>
<feature type="domain" description="N-acetyltransferase" evidence="1">
    <location>
        <begin position="178"/>
        <end position="321"/>
    </location>
</feature>
<protein>
    <recommendedName>
        <fullName evidence="1">N-acetyltransferase domain-containing protein</fullName>
    </recommendedName>
</protein>
<reference evidence="2 3" key="1">
    <citation type="submission" date="2019-02" db="EMBL/GenBank/DDBJ databases">
        <title>Genome sequencing of the rare red list fungi Dentipellis fragilis.</title>
        <authorList>
            <person name="Buettner E."/>
            <person name="Kellner H."/>
        </authorList>
    </citation>
    <scope>NUCLEOTIDE SEQUENCE [LARGE SCALE GENOMIC DNA]</scope>
    <source>
        <strain evidence="2 3">DSM 105465</strain>
    </source>
</reference>
<dbReference type="SUPFAM" id="SSF55729">
    <property type="entry name" value="Acyl-CoA N-acyltransferases (Nat)"/>
    <property type="match status" value="1"/>
</dbReference>
<comment type="caution">
    <text evidence="2">The sequence shown here is derived from an EMBL/GenBank/DDBJ whole genome shotgun (WGS) entry which is preliminary data.</text>
</comment>
<dbReference type="GO" id="GO:0016747">
    <property type="term" value="F:acyltransferase activity, transferring groups other than amino-acyl groups"/>
    <property type="evidence" value="ECO:0007669"/>
    <property type="project" value="InterPro"/>
</dbReference>
<sequence>MPSIASTHSVKVYRHPSAFPQQVWDALSQNEQAANVMLPHATKAKVAGANDSQLWMTCSTFRSARDDPDLDLILSCTEGPLGSYPVFIIPTAPFHDLHDEYLYPRLELLISRILLEIPQERIFSVFAPEPISIAFTKLWSCRTGVGYYEEPYYAAQLTYCTSETFVDRRATMFPDVVYVPRKATEEDVASVAPLCQGFAETSAPFLLNDKRARKEAKYLIRSGFLWVLEATRPGEAPELASIVAVTRQSATVAGITKVFTNPRWRKRGCAERLVRAVCKELLRSKQSIVLYCAHNNAAAAGVYHRVGFVGLDDCKAACRRG</sequence>
<evidence type="ECO:0000313" key="3">
    <source>
        <dbReference type="Proteomes" id="UP000298327"/>
    </source>
</evidence>
<proteinExistence type="predicted"/>
<dbReference type="Proteomes" id="UP000298327">
    <property type="component" value="Unassembled WGS sequence"/>
</dbReference>
<organism evidence="2 3">
    <name type="scientific">Dentipellis fragilis</name>
    <dbReference type="NCBI Taxonomy" id="205917"/>
    <lineage>
        <taxon>Eukaryota</taxon>
        <taxon>Fungi</taxon>
        <taxon>Dikarya</taxon>
        <taxon>Basidiomycota</taxon>
        <taxon>Agaricomycotina</taxon>
        <taxon>Agaricomycetes</taxon>
        <taxon>Russulales</taxon>
        <taxon>Hericiaceae</taxon>
        <taxon>Dentipellis</taxon>
    </lineage>
</organism>
<dbReference type="OrthoDB" id="5372118at2759"/>
<dbReference type="InterPro" id="IPR000182">
    <property type="entry name" value="GNAT_dom"/>
</dbReference>
<gene>
    <name evidence="2" type="ORF">EVG20_g9390</name>
</gene>
<name>A0A4Y9XZZ1_9AGAM</name>
<dbReference type="InterPro" id="IPR013653">
    <property type="entry name" value="GCN5-like_dom"/>
</dbReference>
<evidence type="ECO:0000313" key="2">
    <source>
        <dbReference type="EMBL" id="TFY55248.1"/>
    </source>
</evidence>
<dbReference type="Gene3D" id="3.40.630.30">
    <property type="match status" value="1"/>
</dbReference>
<dbReference type="AlphaFoldDB" id="A0A4Y9XZZ1"/>
<evidence type="ECO:0000259" key="1">
    <source>
        <dbReference type="PROSITE" id="PS51186"/>
    </source>
</evidence>